<gene>
    <name evidence="1" type="ORF">NNL38_16375</name>
</gene>
<dbReference type="RefSeq" id="WP_255391505.1">
    <property type="nucleotide sequence ID" value="NZ_CP101509.1"/>
</dbReference>
<reference evidence="1" key="1">
    <citation type="submission" date="2022-07" db="EMBL/GenBank/DDBJ databases">
        <title>Genome sequencing of Photobacterium atrarenae GJH2-4.</title>
        <authorList>
            <person name="Park S.-J."/>
        </authorList>
    </citation>
    <scope>NUCLEOTIDE SEQUENCE</scope>
    <source>
        <strain evidence="1">GJH2-4</strain>
    </source>
</reference>
<accession>A0ABY5GN11</accession>
<dbReference type="EMBL" id="CP101509">
    <property type="protein sequence ID" value="UTV30161.1"/>
    <property type="molecule type" value="Genomic_DNA"/>
</dbReference>
<dbReference type="Proteomes" id="UP001057998">
    <property type="component" value="Chromosome 2"/>
</dbReference>
<organism evidence="1 2">
    <name type="scientific">Photobacterium atrarenae</name>
    <dbReference type="NCBI Taxonomy" id="865757"/>
    <lineage>
        <taxon>Bacteria</taxon>
        <taxon>Pseudomonadati</taxon>
        <taxon>Pseudomonadota</taxon>
        <taxon>Gammaproteobacteria</taxon>
        <taxon>Vibrionales</taxon>
        <taxon>Vibrionaceae</taxon>
        <taxon>Photobacterium</taxon>
    </lineage>
</organism>
<evidence type="ECO:0000313" key="2">
    <source>
        <dbReference type="Proteomes" id="UP001057998"/>
    </source>
</evidence>
<evidence type="ECO:0000313" key="1">
    <source>
        <dbReference type="EMBL" id="UTV30161.1"/>
    </source>
</evidence>
<keyword evidence="2" id="KW-1185">Reference proteome</keyword>
<name>A0ABY5GN11_9GAMM</name>
<protein>
    <submittedName>
        <fullName evidence="1">Uncharacterized protein</fullName>
    </submittedName>
</protein>
<sequence>MFQLVSERIVRDWPIQISVAKDGGKVETYDVSLDFKLLDAPDFRTFSAQGDDKLFAEVVRGWSGIFDAEGQPLPFNPQNLAAVCRNQSFTAGALQGYMKAMSGVASTKNS</sequence>
<proteinExistence type="predicted"/>